<dbReference type="EMBL" id="JAARQN010000002">
    <property type="protein sequence ID" value="MBC1456920.1"/>
    <property type="molecule type" value="Genomic_DNA"/>
</dbReference>
<dbReference type="Pfam" id="PF17936">
    <property type="entry name" value="Big_6"/>
    <property type="match status" value="2"/>
</dbReference>
<feature type="domain" description="Pesticidal crystal protein Cry1Aa" evidence="3">
    <location>
        <begin position="385"/>
        <end position="444"/>
    </location>
</feature>
<evidence type="ECO:0000259" key="3">
    <source>
        <dbReference type="Pfam" id="PF18449"/>
    </source>
</evidence>
<feature type="domain" description="Bacterial Ig" evidence="2">
    <location>
        <begin position="218"/>
        <end position="299"/>
    </location>
</feature>
<evidence type="ECO:0000313" key="5">
    <source>
        <dbReference type="EMBL" id="MBC1456920.1"/>
    </source>
</evidence>
<feature type="domain" description="Bacterial Ig" evidence="4">
    <location>
        <begin position="709"/>
        <end position="788"/>
    </location>
</feature>
<name>A0A841YU49_9LIST</name>
<gene>
    <name evidence="5" type="ORF">HB850_04070</name>
</gene>
<evidence type="ECO:0000313" key="6">
    <source>
        <dbReference type="Proteomes" id="UP000569903"/>
    </source>
</evidence>
<dbReference type="InterPro" id="IPR054544">
    <property type="entry name" value="Pest_crys_Cry1Aa_dom-IV"/>
</dbReference>
<dbReference type="InterPro" id="IPR041498">
    <property type="entry name" value="Big_6"/>
</dbReference>
<feature type="domain" description="Bacterial Ig" evidence="4">
    <location>
        <begin position="535"/>
        <end position="614"/>
    </location>
</feature>
<dbReference type="Proteomes" id="UP000569903">
    <property type="component" value="Unassembled WGS sequence"/>
</dbReference>
<dbReference type="Pfam" id="PF18449">
    <property type="entry name" value="Endotoxin_C2"/>
    <property type="match status" value="1"/>
</dbReference>
<dbReference type="InterPro" id="IPR046746">
    <property type="entry name" value="Big_15"/>
</dbReference>
<reference evidence="5 6" key="1">
    <citation type="submission" date="2020-03" db="EMBL/GenBank/DDBJ databases">
        <title>Soil Listeria distribution.</title>
        <authorList>
            <person name="Liao J."/>
            <person name="Wiedmann M."/>
        </authorList>
    </citation>
    <scope>NUCLEOTIDE SEQUENCE [LARGE SCALE GENOMIC DNA]</scope>
    <source>
        <strain evidence="5 6">FSL L7-1614</strain>
    </source>
</reference>
<evidence type="ECO:0000259" key="2">
    <source>
        <dbReference type="Pfam" id="PF17936"/>
    </source>
</evidence>
<evidence type="ECO:0008006" key="7">
    <source>
        <dbReference type="Google" id="ProtNLM"/>
    </source>
</evidence>
<organism evidence="5 6">
    <name type="scientific">Listeria newyorkensis</name>
    <dbReference type="NCBI Taxonomy" id="1497681"/>
    <lineage>
        <taxon>Bacteria</taxon>
        <taxon>Bacillati</taxon>
        <taxon>Bacillota</taxon>
        <taxon>Bacilli</taxon>
        <taxon>Bacillales</taxon>
        <taxon>Listeriaceae</taxon>
        <taxon>Listeria</taxon>
    </lineage>
</organism>
<feature type="chain" id="PRO_5032866922" description="Bacterial Ig domain-containing protein" evidence="1">
    <location>
        <begin position="34"/>
        <end position="791"/>
    </location>
</feature>
<evidence type="ECO:0000259" key="4">
    <source>
        <dbReference type="Pfam" id="PF20622"/>
    </source>
</evidence>
<accession>A0A841YU49</accession>
<feature type="domain" description="Bacterial Ig" evidence="4">
    <location>
        <begin position="449"/>
        <end position="528"/>
    </location>
</feature>
<dbReference type="InterPro" id="IPR013783">
    <property type="entry name" value="Ig-like_fold"/>
</dbReference>
<dbReference type="Gene3D" id="2.60.120.260">
    <property type="entry name" value="Galactose-binding domain-like"/>
    <property type="match status" value="1"/>
</dbReference>
<feature type="domain" description="Bacterial Ig" evidence="4">
    <location>
        <begin position="621"/>
        <end position="701"/>
    </location>
</feature>
<feature type="domain" description="Bacterial Ig" evidence="2">
    <location>
        <begin position="304"/>
        <end position="380"/>
    </location>
</feature>
<dbReference type="Gene3D" id="2.60.40.10">
    <property type="entry name" value="Immunoglobulins"/>
    <property type="match status" value="2"/>
</dbReference>
<dbReference type="Pfam" id="PF20622">
    <property type="entry name" value="Big_15"/>
    <property type="match status" value="4"/>
</dbReference>
<protein>
    <recommendedName>
        <fullName evidence="7">Bacterial Ig domain-containing protein</fullName>
    </recommendedName>
</protein>
<sequence>MPEKKQMQLKKKIMALFAIVALIISSLATPIRAATQETKTKTTNPSKNLLENPNFIYSDTATTIPSWNLGSIHNSGNYGFVNRTIQEEDAPFRHLSGSQNLKVAREGIGDGLQTNTGAETTTMSIAQKITTIPGATYEFSADFDRQIANNQIYMIAWNGVTPHGSSGIGNTSAVITGAHSHKLTFTARSAVTTVSFRAYGGRNNAILRINNASVHLQKPTTNRITNHDTTLSGKAHPKAEVKAITDNTENGINKAYTGTAGETGTYTIDIPVQEAGTHISVEQTLENQVSETEQIRVMDADPYETPTREPFTSTDTILRGTASLGAMVEVNVDGNTYKTDVKPNGSFAVDLETTRPAGTEISIVLKGDFEKTSLPIIVTVAKSILEHATELVNALFTDETQTKLREGVNQAEITTAKNVTEQLEASVAKDELLAKIAIAQQIWDTPEEGMLTVSSFQLGSDRAVNATYTGNITAVSLFVNGLDKGKIAVHNQQISYYALDKIRNTSDKVELVSYDPRGIENDRKQINILTLAPTGSIIPTSFTVGKDSYIKGTTIGKVAKIGLKVNSIELGKVAVVEEAFSYYAFRKFAATDRVEVVAYAADNTVLDQKTVEVIDGSPTTGTITANPFQLGSDRQVTGDVTGDVHRVALIVNGEERGQVATTNSTFSYYAMNLIRSTTDTAEVVAYDKNNKELARKTVTIKEANLTPAELTVNPFQLATAKHLTGTASETVVKIGLRIDGEDKSKVAVINGAYSYYAYKVITTQTQQVEVIGYNKAGEEVVTKAVVVTASN</sequence>
<evidence type="ECO:0000256" key="1">
    <source>
        <dbReference type="SAM" id="SignalP"/>
    </source>
</evidence>
<proteinExistence type="predicted"/>
<dbReference type="AlphaFoldDB" id="A0A841YU49"/>
<dbReference type="RefSeq" id="WP_185388298.1">
    <property type="nucleotide sequence ID" value="NZ_JAARQN010000002.1"/>
</dbReference>
<feature type="signal peptide" evidence="1">
    <location>
        <begin position="1"/>
        <end position="33"/>
    </location>
</feature>
<comment type="caution">
    <text evidence="5">The sequence shown here is derived from an EMBL/GenBank/DDBJ whole genome shotgun (WGS) entry which is preliminary data.</text>
</comment>
<keyword evidence="1" id="KW-0732">Signal</keyword>